<evidence type="ECO:0008006" key="4">
    <source>
        <dbReference type="Google" id="ProtNLM"/>
    </source>
</evidence>
<dbReference type="Gene3D" id="3.30.70.100">
    <property type="match status" value="1"/>
</dbReference>
<evidence type="ECO:0000313" key="3">
    <source>
        <dbReference type="Proteomes" id="UP000011932"/>
    </source>
</evidence>
<proteinExistence type="predicted"/>
<dbReference type="EMBL" id="CP003538">
    <property type="protein sequence ID" value="AGH98701.1"/>
    <property type="molecule type" value="Genomic_DNA"/>
</dbReference>
<keyword evidence="1" id="KW-0812">Transmembrane</keyword>
<keyword evidence="1" id="KW-1133">Transmembrane helix</keyword>
<dbReference type="PANTHER" id="PTHR40057">
    <property type="entry name" value="SLR1162 PROTEIN"/>
    <property type="match status" value="1"/>
</dbReference>
<evidence type="ECO:0000256" key="1">
    <source>
        <dbReference type="SAM" id="Phobius"/>
    </source>
</evidence>
<protein>
    <recommendedName>
        <fullName evidence="4">Antibiotic biosynthesis monooxygenase</fullName>
    </recommendedName>
</protein>
<reference evidence="2 3" key="1">
    <citation type="journal article" date="2013" name="ISME J.">
        <title>By their genes ye shall know them: genomic signatures of predatory bacteria.</title>
        <authorList>
            <person name="Pasternak Z."/>
            <person name="Pietrokovski S."/>
            <person name="Rotem O."/>
            <person name="Gophna U."/>
            <person name="Lurie-Weinberger M.N."/>
            <person name="Jurkevitch E."/>
        </authorList>
    </citation>
    <scope>NUCLEOTIDE SEQUENCE [LARGE SCALE GENOMIC DNA]</scope>
    <source>
        <strain evidence="2">EPB</strain>
    </source>
</reference>
<organism evidence="2 3">
    <name type="scientific">Micavibrio aeruginosavorus EPB</name>
    <dbReference type="NCBI Taxonomy" id="349215"/>
    <lineage>
        <taxon>Bacteria</taxon>
        <taxon>Pseudomonadati</taxon>
        <taxon>Bdellovibrionota</taxon>
        <taxon>Bdellovibrionia</taxon>
        <taxon>Bdellovibrionales</taxon>
        <taxon>Pseudobdellovibrionaceae</taxon>
        <taxon>Micavibrio</taxon>
    </lineage>
</organism>
<dbReference type="InterPro" id="IPR038762">
    <property type="entry name" value="ABM_predict"/>
</dbReference>
<evidence type="ECO:0000313" key="2">
    <source>
        <dbReference type="EMBL" id="AGH98701.1"/>
    </source>
</evidence>
<dbReference type="RefSeq" id="WP_015468228.1">
    <property type="nucleotide sequence ID" value="NC_020812.1"/>
</dbReference>
<dbReference type="InterPro" id="IPR011008">
    <property type="entry name" value="Dimeric_a/b-barrel"/>
</dbReference>
<dbReference type="OrthoDB" id="1494254at2"/>
<dbReference type="KEGG" id="man:A11S_1900"/>
<dbReference type="PATRIC" id="fig|349215.9.peg.1843"/>
<keyword evidence="1" id="KW-0472">Membrane</keyword>
<dbReference type="Proteomes" id="UP000011932">
    <property type="component" value="Chromosome"/>
</dbReference>
<name>M4VKS3_9BACT</name>
<feature type="transmembrane region" description="Helical" evidence="1">
    <location>
        <begin position="111"/>
        <end position="131"/>
    </location>
</feature>
<dbReference type="PANTHER" id="PTHR40057:SF1">
    <property type="entry name" value="SLR1162 PROTEIN"/>
    <property type="match status" value="1"/>
</dbReference>
<dbReference type="SUPFAM" id="SSF54909">
    <property type="entry name" value="Dimeric alpha+beta barrel"/>
    <property type="match status" value="1"/>
</dbReference>
<dbReference type="STRING" id="349215.A11S_1900"/>
<gene>
    <name evidence="2" type="ORF">A11S_1900</name>
</gene>
<dbReference type="AlphaFoldDB" id="M4VKS3"/>
<sequence length="173" mass="19703">MPIHVAITRKALPGKEQEFHDALRRFIGKSFENDAVHGAGIITFPHERTHEIGILRTFANQEEREAFYNSAFFKEWDAYAATLTEGEATYRDLTGLEAWFRTPGAPARWKMALVTLAGVYPVSLLLTYTVAKALEPLPLPLRSFIFSACMVAMLTWIVMPFLVKHLKPWLHRS</sequence>
<dbReference type="HOGENOM" id="CLU_075307_2_0_5"/>
<feature type="transmembrane region" description="Helical" evidence="1">
    <location>
        <begin position="143"/>
        <end position="163"/>
    </location>
</feature>
<accession>M4VKS3</accession>